<keyword evidence="7" id="KW-0436">Ligase</keyword>
<organism evidence="7 8">
    <name type="scientific">Perkinsus olseni</name>
    <name type="common">Perkinsus atlanticus</name>
    <dbReference type="NCBI Taxonomy" id="32597"/>
    <lineage>
        <taxon>Eukaryota</taxon>
        <taxon>Sar</taxon>
        <taxon>Alveolata</taxon>
        <taxon>Perkinsozoa</taxon>
        <taxon>Perkinsea</taxon>
        <taxon>Perkinsida</taxon>
        <taxon>Perkinsidae</taxon>
        <taxon>Perkinsus</taxon>
    </lineage>
</organism>
<dbReference type="InterPro" id="IPR035983">
    <property type="entry name" value="Hect_E3_ubiquitin_ligase"/>
</dbReference>
<feature type="compositionally biased region" description="Low complexity" evidence="4">
    <location>
        <begin position="1008"/>
        <end position="1017"/>
    </location>
</feature>
<evidence type="ECO:0000313" key="8">
    <source>
        <dbReference type="Proteomes" id="UP000553632"/>
    </source>
</evidence>
<feature type="region of interest" description="Disordered" evidence="4">
    <location>
        <begin position="422"/>
        <end position="565"/>
    </location>
</feature>
<feature type="chain" id="PRO_5029618285" evidence="5">
    <location>
        <begin position="32"/>
        <end position="1332"/>
    </location>
</feature>
<keyword evidence="2 3" id="KW-0833">Ubl conjugation pathway</keyword>
<dbReference type="PANTHER" id="PTHR45670">
    <property type="entry name" value="E3 UBIQUITIN-PROTEIN LIGASE TRIP12"/>
    <property type="match status" value="1"/>
</dbReference>
<accession>A0A7J6QQU7</accession>
<sequence>MESLYGLFRYSPSLLLACLHTILCLTPKGKSVQITQDLACRYGIVKLLREIQEWEETVDASPQAAENDDGAATNARNASGSSSSPPASSILVTLRRSSRSGSLNAPVERPNEASNTPRQEATFGWLTLLKAEASQALRILDREKDAGVLANRQMPSRSGEVMNLEAFTAFAASSSLPTPYELLQSGMLEKMCDFVARGHEADEIGKVLAENPEFYEHMVKCLVSAIDRHRLLTLALNPVSDGGMVLPSPSTGLASKRGGMGGLGLQLLGKPIRLKLEHKKKEAATDGKDADKGSRYARVVYTTFFLHQSQQPLQSSSSSSTAGDTMRSRLRRALSFRSKGGAENSPRRGHGEDDLASLMPPSLMVTVEPLASIGAVCGYILQRVKFIRRCLGPGHGGSSEFIEDLLLGDEDEDDEEAFLMGLHGDDDMELDDEDEFDDDDDMMLDEDEGHYHPGEHDDDEDADDLPIFSARARRRSDDGDDDEDTLGRGRREADEEAIKRMVAEACGRRGRGHSSRRRGSGEDKDLGGLADEHDSPRSASRSGRGGAVTDRKSKSDCASTPVKPQEPTGVVIFLDGRPIPSHLTVVQAVWLAASRESGGALPGVGTVESAGVVCRAPSRSLRNAKPPPGKASRFTIAADVTNERIAEEVDDGGKSDGAGKPGISAVISTLWGTTHNLEFELTYDKGDETKSEGGRLPSTTPRPHEPKAVVCDRPLAMKERVKAAAEAVEEHFGQLEGQNWDGLDRLVELLVSLSKLRPKDSPVRWSNFACLTLSKRQLAASSSPLALITNLPADLKASVVGKGTEDASRHHTKLVSVAPVLFDTETRRRVMASSCFGLHRALQSISEATTAATETTSSSTSQQLTALPRQKVRIRREKLLESAVVVMNVFGAGKGKASAALEVEFLGEVGTGSGPTNEFYACVAEELKKVPCFSRDSESRLFPMPVAEQDGCNAEAYRKVLAAAAEQRKNPPKTTPERSDHSPAHRGRSNSEVSDISEAAGDVTASIGIASPAASPANKDGDGTKEGSSRGKGTTVESDSNKSLPSVLEAWRLAGHIVARCILDNRLVGLDIHPVMWELVKEILATEDVARVELPCVYYLSQVDPTLHRTLLSLKGMAAEELRALEISATKVPGYEKISLPGLRGNVSCKNVGKFVAGVATAVTYTGVYWQLRAFADAFAEILSPSALSLWRSEDELTELTYGSSAARPEYWTKEHLLSAIQPKHGYTSSSSAVQYLVEVMANELTPDQRQQLVRFLTGSPTLPIGGFAALKPQLTVVRQVLDDESANPDDFLPSVMTCASFMKLPDYSSKEVLKRQLVKAISEGQKAFLMS</sequence>
<keyword evidence="1" id="KW-0808">Transferase</keyword>
<feature type="region of interest" description="Disordered" evidence="4">
    <location>
        <begin position="964"/>
        <end position="996"/>
    </location>
</feature>
<dbReference type="GO" id="GO:0016874">
    <property type="term" value="F:ligase activity"/>
    <property type="evidence" value="ECO:0007669"/>
    <property type="project" value="UniProtKB-KW"/>
</dbReference>
<comment type="caution">
    <text evidence="7">The sequence shown here is derived from an EMBL/GenBank/DDBJ whole genome shotgun (WGS) entry which is preliminary data.</text>
</comment>
<dbReference type="GO" id="GO:0043161">
    <property type="term" value="P:proteasome-mediated ubiquitin-dependent protein catabolic process"/>
    <property type="evidence" value="ECO:0007669"/>
    <property type="project" value="TreeGrafter"/>
</dbReference>
<feature type="region of interest" description="Disordered" evidence="4">
    <location>
        <begin position="335"/>
        <end position="355"/>
    </location>
</feature>
<evidence type="ECO:0000256" key="3">
    <source>
        <dbReference type="PROSITE-ProRule" id="PRU00104"/>
    </source>
</evidence>
<dbReference type="SMART" id="SM00119">
    <property type="entry name" value="HECTc"/>
    <property type="match status" value="1"/>
</dbReference>
<keyword evidence="5" id="KW-0732">Signal</keyword>
<dbReference type="Pfam" id="PF00632">
    <property type="entry name" value="HECT"/>
    <property type="match status" value="1"/>
</dbReference>
<protein>
    <submittedName>
        <fullName evidence="7">Ubiquitin-protein ligase</fullName>
    </submittedName>
</protein>
<dbReference type="GO" id="GO:0061630">
    <property type="term" value="F:ubiquitin protein ligase activity"/>
    <property type="evidence" value="ECO:0007669"/>
    <property type="project" value="InterPro"/>
</dbReference>
<gene>
    <name evidence="7" type="primary">TRIP12_4</name>
    <name evidence="7" type="ORF">FOZ63_011470</name>
</gene>
<name>A0A7J6QQU7_PEROL</name>
<feature type="compositionally biased region" description="Basic residues" evidence="4">
    <location>
        <begin position="508"/>
        <end position="518"/>
    </location>
</feature>
<feature type="region of interest" description="Disordered" evidence="4">
    <location>
        <begin position="58"/>
        <end position="118"/>
    </location>
</feature>
<dbReference type="GO" id="GO:0000209">
    <property type="term" value="P:protein polyubiquitination"/>
    <property type="evidence" value="ECO:0007669"/>
    <property type="project" value="TreeGrafter"/>
</dbReference>
<proteinExistence type="predicted"/>
<feature type="region of interest" description="Disordered" evidence="4">
    <location>
        <begin position="685"/>
        <end position="707"/>
    </location>
</feature>
<evidence type="ECO:0000256" key="4">
    <source>
        <dbReference type="SAM" id="MobiDB-lite"/>
    </source>
</evidence>
<keyword evidence="8" id="KW-1185">Reference proteome</keyword>
<dbReference type="Gene3D" id="3.90.1750.10">
    <property type="entry name" value="Hect, E3 ligase catalytic domains"/>
    <property type="match status" value="1"/>
</dbReference>
<dbReference type="EMBL" id="JABANO010031004">
    <property type="protein sequence ID" value="KAF4710949.1"/>
    <property type="molecule type" value="Genomic_DNA"/>
</dbReference>
<feature type="compositionally biased region" description="Polar residues" evidence="4">
    <location>
        <begin position="1031"/>
        <end position="1041"/>
    </location>
</feature>
<dbReference type="InterPro" id="IPR000569">
    <property type="entry name" value="HECT_dom"/>
</dbReference>
<dbReference type="SUPFAM" id="SSF56204">
    <property type="entry name" value="Hect, E3 ligase catalytic domain"/>
    <property type="match status" value="1"/>
</dbReference>
<dbReference type="InterPro" id="IPR045322">
    <property type="entry name" value="HECTD1/TRIP12-like"/>
</dbReference>
<feature type="compositionally biased region" description="Basic and acidic residues" evidence="4">
    <location>
        <begin position="1019"/>
        <end position="1029"/>
    </location>
</feature>
<dbReference type="Gene3D" id="3.30.2410.10">
    <property type="entry name" value="Hect, E3 ligase catalytic domain"/>
    <property type="match status" value="1"/>
</dbReference>
<dbReference type="PANTHER" id="PTHR45670:SF1">
    <property type="entry name" value="E3 UBIQUITIN-PROTEIN LIGASE HECTD1"/>
    <property type="match status" value="1"/>
</dbReference>
<reference evidence="7 8" key="1">
    <citation type="submission" date="2020-04" db="EMBL/GenBank/DDBJ databases">
        <title>Perkinsus olseni comparative genomics.</title>
        <authorList>
            <person name="Bogema D.R."/>
        </authorList>
    </citation>
    <scope>NUCLEOTIDE SEQUENCE [LARGE SCALE GENOMIC DNA]</scope>
    <source>
        <strain evidence="7 8">ATCC PRA-207</strain>
    </source>
</reference>
<dbReference type="Proteomes" id="UP000553632">
    <property type="component" value="Unassembled WGS sequence"/>
</dbReference>
<feature type="compositionally biased region" description="Basic and acidic residues" evidence="4">
    <location>
        <begin position="519"/>
        <end position="536"/>
    </location>
</feature>
<evidence type="ECO:0000259" key="6">
    <source>
        <dbReference type="PROSITE" id="PS50237"/>
    </source>
</evidence>
<feature type="signal peptide" evidence="5">
    <location>
        <begin position="1"/>
        <end position="31"/>
    </location>
</feature>
<evidence type="ECO:0000256" key="2">
    <source>
        <dbReference type="ARBA" id="ARBA00022786"/>
    </source>
</evidence>
<evidence type="ECO:0000256" key="5">
    <source>
        <dbReference type="SAM" id="SignalP"/>
    </source>
</evidence>
<feature type="compositionally biased region" description="Acidic residues" evidence="4">
    <location>
        <begin position="426"/>
        <end position="448"/>
    </location>
</feature>
<evidence type="ECO:0000313" key="7">
    <source>
        <dbReference type="EMBL" id="KAF4710949.1"/>
    </source>
</evidence>
<evidence type="ECO:0000256" key="1">
    <source>
        <dbReference type="ARBA" id="ARBA00022679"/>
    </source>
</evidence>
<feature type="domain" description="HECT" evidence="6">
    <location>
        <begin position="1048"/>
        <end position="1332"/>
    </location>
</feature>
<feature type="active site" description="Glycyl thioester intermediate" evidence="3">
    <location>
        <position position="1299"/>
    </location>
</feature>
<feature type="region of interest" description="Disordered" evidence="4">
    <location>
        <begin position="1008"/>
        <end position="1041"/>
    </location>
</feature>
<feature type="compositionally biased region" description="Low complexity" evidence="4">
    <location>
        <begin position="70"/>
        <end position="89"/>
    </location>
</feature>
<feature type="compositionally biased region" description="Basic and acidic residues" evidence="4">
    <location>
        <begin position="485"/>
        <end position="502"/>
    </location>
</feature>
<dbReference type="PROSITE" id="PS50237">
    <property type="entry name" value="HECT"/>
    <property type="match status" value="1"/>
</dbReference>